<dbReference type="GO" id="GO:0008483">
    <property type="term" value="F:transaminase activity"/>
    <property type="evidence" value="ECO:0007669"/>
    <property type="project" value="InterPro"/>
</dbReference>
<comment type="cofactor">
    <cofactor evidence="2 8">
        <name>pyridoxal 5'-phosphate</name>
        <dbReference type="ChEBI" id="CHEBI:597326"/>
    </cofactor>
</comment>
<dbReference type="InterPro" id="IPR004639">
    <property type="entry name" value="4pyrrol_synth_GluAld_NH2Trfase"/>
</dbReference>
<dbReference type="InterPro" id="IPR015421">
    <property type="entry name" value="PyrdxlP-dep_Trfase_major"/>
</dbReference>
<keyword evidence="8" id="KW-0963">Cytoplasm</keyword>
<dbReference type="SUPFAM" id="SSF53383">
    <property type="entry name" value="PLP-dependent transferases"/>
    <property type="match status" value="1"/>
</dbReference>
<evidence type="ECO:0000256" key="2">
    <source>
        <dbReference type="ARBA" id="ARBA00001933"/>
    </source>
</evidence>
<dbReference type="GO" id="GO:0005737">
    <property type="term" value="C:cytoplasm"/>
    <property type="evidence" value="ECO:0007669"/>
    <property type="project" value="UniProtKB-SubCell"/>
</dbReference>
<comment type="pathway">
    <text evidence="3">Porphyrin-containing compound metabolism; protoporphyrin-IX biosynthesis; 5-aminolevulinate from L-glutamyl-tRNA(Glu): step 2/2.</text>
</comment>
<evidence type="ECO:0000256" key="6">
    <source>
        <dbReference type="ARBA" id="ARBA00023235"/>
    </source>
</evidence>
<dbReference type="FunFam" id="3.40.640.10:FF:000021">
    <property type="entry name" value="Glutamate-1-semialdehyde 2,1-aminomutase"/>
    <property type="match status" value="1"/>
</dbReference>
<comment type="subcellular location">
    <subcellularLocation>
        <location evidence="8">Cytoplasm</location>
    </subcellularLocation>
</comment>
<dbReference type="GeneID" id="41588754"/>
<dbReference type="HAMAP" id="MF_00375">
    <property type="entry name" value="HemL_aminotrans_3"/>
    <property type="match status" value="1"/>
</dbReference>
<feature type="modified residue" description="N6-(pyridoxal phosphate)lysine" evidence="8">
    <location>
        <position position="261"/>
    </location>
</feature>
<evidence type="ECO:0000256" key="8">
    <source>
        <dbReference type="HAMAP-Rule" id="MF_00375"/>
    </source>
</evidence>
<evidence type="ECO:0000256" key="5">
    <source>
        <dbReference type="ARBA" id="ARBA00022898"/>
    </source>
</evidence>
<accession>A0A1N5VTP0</accession>
<dbReference type="Gene3D" id="3.40.640.10">
    <property type="entry name" value="Type I PLP-dependent aspartate aminotransferase-like (Major domain)"/>
    <property type="match status" value="1"/>
</dbReference>
<keyword evidence="7 8" id="KW-0627">Porphyrin biosynthesis</keyword>
<dbReference type="RefSeq" id="WP_021790108.1">
    <property type="nucleotide sequence ID" value="NZ_LT671858.1"/>
</dbReference>
<dbReference type="EC" id="5.4.3.8" evidence="8"/>
<dbReference type="UniPathway" id="UPA00251">
    <property type="reaction ID" value="UER00317"/>
</dbReference>
<keyword evidence="6 8" id="KW-0413">Isomerase</keyword>
<dbReference type="NCBIfam" id="NF000818">
    <property type="entry name" value="PRK00062.1"/>
    <property type="match status" value="1"/>
</dbReference>
<dbReference type="InterPro" id="IPR015424">
    <property type="entry name" value="PyrdxlP-dep_Trfase"/>
</dbReference>
<evidence type="ECO:0000256" key="7">
    <source>
        <dbReference type="ARBA" id="ARBA00023244"/>
    </source>
</evidence>
<protein>
    <recommendedName>
        <fullName evidence="8">Glutamate-1-semialdehyde 2,1-aminomutase</fullName>
        <shortName evidence="8">GSA</shortName>
        <ecNumber evidence="8">5.4.3.8</ecNumber>
    </recommendedName>
    <alternativeName>
        <fullName evidence="8">Glutamate-1-semialdehyde aminotransferase</fullName>
        <shortName evidence="8">GSA-AT</shortName>
    </alternativeName>
</protein>
<dbReference type="Gene3D" id="3.90.1150.10">
    <property type="entry name" value="Aspartate Aminotransferase, domain 1"/>
    <property type="match status" value="1"/>
</dbReference>
<gene>
    <name evidence="8" type="primary">hemL</name>
    <name evidence="9" type="ORF">CSP5_1512</name>
</gene>
<dbReference type="GO" id="GO:0042286">
    <property type="term" value="F:glutamate-1-semialdehyde 2,1-aminomutase activity"/>
    <property type="evidence" value="ECO:0007669"/>
    <property type="project" value="UniProtKB-UniRule"/>
</dbReference>
<dbReference type="PROSITE" id="PS00600">
    <property type="entry name" value="AA_TRANSFER_CLASS_3"/>
    <property type="match status" value="1"/>
</dbReference>
<evidence type="ECO:0000313" key="10">
    <source>
        <dbReference type="Proteomes" id="UP000195607"/>
    </source>
</evidence>
<dbReference type="PANTHER" id="PTHR43713">
    <property type="entry name" value="GLUTAMATE-1-SEMIALDEHYDE 2,1-AMINOMUTASE"/>
    <property type="match status" value="1"/>
</dbReference>
<keyword evidence="5 8" id="KW-0663">Pyridoxal phosphate</keyword>
<dbReference type="CDD" id="cd00610">
    <property type="entry name" value="OAT_like"/>
    <property type="match status" value="1"/>
</dbReference>
<dbReference type="Proteomes" id="UP000195607">
    <property type="component" value="Chromosome I"/>
</dbReference>
<dbReference type="EMBL" id="LT671858">
    <property type="protein sequence ID" value="SIM76402.1"/>
    <property type="molecule type" value="Genomic_DNA"/>
</dbReference>
<dbReference type="GO" id="GO:0006782">
    <property type="term" value="P:protoporphyrinogen IX biosynthetic process"/>
    <property type="evidence" value="ECO:0007669"/>
    <property type="project" value="UniProtKB-UniRule"/>
</dbReference>
<dbReference type="InterPro" id="IPR015422">
    <property type="entry name" value="PyrdxlP-dep_Trfase_small"/>
</dbReference>
<comment type="similarity">
    <text evidence="4 8">Belongs to the class-III pyridoxal-phosphate-dependent aminotransferase family. HemL subfamily.</text>
</comment>
<dbReference type="InterPro" id="IPR005814">
    <property type="entry name" value="Aminotrans_3"/>
</dbReference>
<evidence type="ECO:0000256" key="4">
    <source>
        <dbReference type="ARBA" id="ARBA00008981"/>
    </source>
</evidence>
<reference evidence="9 10" key="1">
    <citation type="submission" date="2016-04" db="EMBL/GenBank/DDBJ databases">
        <authorList>
            <person name="Evans L.H."/>
            <person name="Alamgir A."/>
            <person name="Owens N."/>
            <person name="Weber N.D."/>
            <person name="Virtaneva K."/>
            <person name="Barbian K."/>
            <person name="Babar A."/>
            <person name="Rosenke K."/>
        </authorList>
    </citation>
    <scope>NUCLEOTIDE SEQUENCE [LARGE SCALE GENOMIC DNA]</scope>
    <source>
        <strain evidence="10">S5(T) (JCM 30642 \VKM B-2941)</strain>
    </source>
</reference>
<evidence type="ECO:0000313" key="9">
    <source>
        <dbReference type="EMBL" id="SIM76402.1"/>
    </source>
</evidence>
<dbReference type="GO" id="GO:0030170">
    <property type="term" value="F:pyridoxal phosphate binding"/>
    <property type="evidence" value="ECO:0007669"/>
    <property type="project" value="InterPro"/>
</dbReference>
<dbReference type="InterPro" id="IPR049704">
    <property type="entry name" value="Aminotrans_3_PPA_site"/>
</dbReference>
<dbReference type="AlphaFoldDB" id="A0A1N5VTP0"/>
<dbReference type="Pfam" id="PF00202">
    <property type="entry name" value="Aminotran_3"/>
    <property type="match status" value="1"/>
</dbReference>
<dbReference type="PANTHER" id="PTHR43713:SF3">
    <property type="entry name" value="GLUTAMATE-1-SEMIALDEHYDE 2,1-AMINOMUTASE 1, CHLOROPLASTIC-RELATED"/>
    <property type="match status" value="1"/>
</dbReference>
<organism evidence="9 10">
    <name type="scientific">Cuniculiplasma divulgatum</name>
    <dbReference type="NCBI Taxonomy" id="1673428"/>
    <lineage>
        <taxon>Archaea</taxon>
        <taxon>Methanobacteriati</taxon>
        <taxon>Thermoplasmatota</taxon>
        <taxon>Thermoplasmata</taxon>
        <taxon>Thermoplasmatales</taxon>
        <taxon>Cuniculiplasmataceae</taxon>
        <taxon>Cuniculiplasma</taxon>
    </lineage>
</organism>
<comment type="catalytic activity">
    <reaction evidence="1 8">
        <text>(S)-4-amino-5-oxopentanoate = 5-aminolevulinate</text>
        <dbReference type="Rhea" id="RHEA:14265"/>
        <dbReference type="ChEBI" id="CHEBI:57501"/>
        <dbReference type="ChEBI" id="CHEBI:356416"/>
        <dbReference type="EC" id="5.4.3.8"/>
    </reaction>
</comment>
<name>A0A1N5VTP0_9ARCH</name>
<sequence length="433" mass="48464">MLSDDLFKRASRLFPGGVNSPVRFYEPYPTYFSRASGSRIFDVEGKEYLDFCMGFGVNFAGYSNTTIAEEIMYLLDNTIPEGVPTENEIELGEIIQKAVPSIEKMRFTNSGTEATMHAIRLARAFTGRKLILKMNAGFHGAHDYVLVSAGSGALNFGTPSSPGIPEEVAKTVLVGDFNNEESIRELFKLHGKDIAAVITEPVLGNLGVIGPEKGFLKFLREITEEYGALLIFDEVITGFRFRYGAYQDIIGVKPDLTTMGKIIGGGMPVGLFGGRADIMNRISPEGNVYQSGTFSANPFTVASGLATLNFLKDKDYEYTISLATWVEDKLKSFSDLGVQVNRVYNMFTIFFNEERVWNYETALKSDRKKFMKFFNFSKKHGIYFSPGQFEASFVGMAHTPEEVEMAVFKMVYTLEFDMNEDRNEREQVSINSN</sequence>
<evidence type="ECO:0000256" key="1">
    <source>
        <dbReference type="ARBA" id="ARBA00001579"/>
    </source>
</evidence>
<evidence type="ECO:0000256" key="3">
    <source>
        <dbReference type="ARBA" id="ARBA00004819"/>
    </source>
</evidence>
<proteinExistence type="inferred from homology"/>